<proteinExistence type="predicted"/>
<protein>
    <submittedName>
        <fullName evidence="1">Uncharacterized protein</fullName>
    </submittedName>
</protein>
<dbReference type="EnsemblMetazoa" id="ENSAATROPT012578">
    <property type="protein sequence ID" value="ENSAATROPP011417"/>
    <property type="gene ID" value="ENSAATROPG010237"/>
</dbReference>
<evidence type="ECO:0000313" key="1">
    <source>
        <dbReference type="EnsemblMetazoa" id="ENSAATROPP011417"/>
    </source>
</evidence>
<keyword evidence="2" id="KW-1185">Reference proteome</keyword>
<reference evidence="1" key="1">
    <citation type="submission" date="2024-04" db="UniProtKB">
        <authorList>
            <consortium name="EnsemblMetazoa"/>
        </authorList>
    </citation>
    <scope>IDENTIFICATION</scope>
    <source>
        <strain evidence="1">EBRO</strain>
    </source>
</reference>
<name>A0AAG5DJF1_ANOAO</name>
<organism evidence="1 2">
    <name type="scientific">Anopheles atroparvus</name>
    <name type="common">European mosquito</name>
    <dbReference type="NCBI Taxonomy" id="41427"/>
    <lineage>
        <taxon>Eukaryota</taxon>
        <taxon>Metazoa</taxon>
        <taxon>Ecdysozoa</taxon>
        <taxon>Arthropoda</taxon>
        <taxon>Hexapoda</taxon>
        <taxon>Insecta</taxon>
        <taxon>Pterygota</taxon>
        <taxon>Neoptera</taxon>
        <taxon>Endopterygota</taxon>
        <taxon>Diptera</taxon>
        <taxon>Nematocera</taxon>
        <taxon>Culicoidea</taxon>
        <taxon>Culicidae</taxon>
        <taxon>Anophelinae</taxon>
        <taxon>Anopheles</taxon>
    </lineage>
</organism>
<dbReference type="Proteomes" id="UP000075880">
    <property type="component" value="Unassembled WGS sequence"/>
</dbReference>
<evidence type="ECO:0000313" key="2">
    <source>
        <dbReference type="Proteomes" id="UP000075880"/>
    </source>
</evidence>
<sequence length="83" mass="9239">PRQCRKSHLNRTFKAFSKSLQPAAAYRHGDLHAPGNCICALPERSAGTKCIVKAARRLACKRNGQLRVLPCSVLERFHSSVPR</sequence>
<dbReference type="AlphaFoldDB" id="A0AAG5DJF1"/>
<accession>A0AAG5DJF1</accession>